<evidence type="ECO:0000313" key="2">
    <source>
        <dbReference type="EMBL" id="GGJ03792.1"/>
    </source>
</evidence>
<accession>A0A830EEC3</accession>
<reference evidence="2" key="2">
    <citation type="submission" date="2020-09" db="EMBL/GenBank/DDBJ databases">
        <authorList>
            <person name="Sun Q."/>
            <person name="Ohkuma M."/>
        </authorList>
    </citation>
    <scope>NUCLEOTIDE SEQUENCE</scope>
    <source>
        <strain evidence="2">JCM 14359</strain>
    </source>
</reference>
<reference evidence="2" key="1">
    <citation type="journal article" date="2014" name="Int. J. Syst. Evol. Microbiol.">
        <title>Complete genome sequence of Corynebacterium casei LMG S-19264T (=DSM 44701T), isolated from a smear-ripened cheese.</title>
        <authorList>
            <consortium name="US DOE Joint Genome Institute (JGI-PGF)"/>
            <person name="Walter F."/>
            <person name="Albersmeier A."/>
            <person name="Kalinowski J."/>
            <person name="Ruckert C."/>
        </authorList>
    </citation>
    <scope>NUCLEOTIDE SEQUENCE</scope>
    <source>
        <strain evidence="2">JCM 14359</strain>
    </source>
</reference>
<dbReference type="AlphaFoldDB" id="A0A830EEC3"/>
<name>A0A830EEC3_9EURY</name>
<sequence>MTPESDESFAGTGNRLIPPGRDRTPEDTGEAAVSPAGTGNVTDEERTVDGGIARNIV</sequence>
<protein>
    <submittedName>
        <fullName evidence="2">Uncharacterized protein</fullName>
    </submittedName>
</protein>
<evidence type="ECO:0000313" key="3">
    <source>
        <dbReference type="Proteomes" id="UP000653099"/>
    </source>
</evidence>
<feature type="region of interest" description="Disordered" evidence="1">
    <location>
        <begin position="1"/>
        <end position="57"/>
    </location>
</feature>
<organism evidence="2 3">
    <name type="scientific">Halobellus salinus</name>
    <dbReference type="NCBI Taxonomy" id="931585"/>
    <lineage>
        <taxon>Archaea</taxon>
        <taxon>Methanobacteriati</taxon>
        <taxon>Methanobacteriota</taxon>
        <taxon>Stenosarchaea group</taxon>
        <taxon>Halobacteria</taxon>
        <taxon>Halobacteriales</taxon>
        <taxon>Haloferacaceae</taxon>
        <taxon>Halobellus</taxon>
    </lineage>
</organism>
<proteinExistence type="predicted"/>
<comment type="caution">
    <text evidence="2">The sequence shown here is derived from an EMBL/GenBank/DDBJ whole genome shotgun (WGS) entry which is preliminary data.</text>
</comment>
<gene>
    <name evidence="2" type="ORF">GCM10008995_12020</name>
</gene>
<evidence type="ECO:0000256" key="1">
    <source>
        <dbReference type="SAM" id="MobiDB-lite"/>
    </source>
</evidence>
<dbReference type="Proteomes" id="UP000653099">
    <property type="component" value="Unassembled WGS sequence"/>
</dbReference>
<keyword evidence="3" id="KW-1185">Reference proteome</keyword>
<dbReference type="EMBL" id="BMOC01000005">
    <property type="protein sequence ID" value="GGJ03792.1"/>
    <property type="molecule type" value="Genomic_DNA"/>
</dbReference>
<dbReference type="RefSeq" id="WP_229663759.1">
    <property type="nucleotide sequence ID" value="NZ_BMOC01000005.1"/>
</dbReference>